<dbReference type="OrthoDB" id="193716at2759"/>
<comment type="function">
    <text evidence="6">RNA helicase.</text>
</comment>
<dbReference type="Proteomes" id="UP000698800">
    <property type="component" value="Unassembled WGS sequence"/>
</dbReference>
<keyword evidence="4 6" id="KW-0067">ATP-binding</keyword>
<sequence length="1001" mass="109776">MFTYIDRLRALKPFDTRVGMNDQLGQAAAQQQWPRNTKSKNTKLSGFIEVQPSSMFYSILPSSFKSRLPNIPSLRKSVGISSQKGRMGLMGLNCRRKPTSSSGSSITGSGARTPPPTYSSALTVSTTTGAGTSGADDLEYLRGQLVAADTTALSANSEYGSVCLFGVEPNTGTNIDWKFATQGRNLLSSAVEESLSAPRDAANADPAFTRQLYIHSMTYLLRGLPNDLSTEERVGLRSALPPGVADPLRLDIDSQSVVTIRDSEGRIRKGASPPPSLLHRILASLVVQLFIFAHFLLPHIKALLRNAYVYERHNRISEKMLAKSIDTVDTVGKKSIEFGEAVARIGDGKLGQALNEMAMWCAEGVAGGIYEGVGEGWLQQAQESLQQHPNEGYTQPYESLPLPTGEATDHGPIAQFQQLADQGLVNRNIIQTITKELRLETMTEVQSMTIRDSLSGHDILAQAKTGTGKTIAFLLPVIQNILKNAARNKPQRLADIRALVISPTRELAEQIAAEARKLCSGTNIKVRTAVGGTGKRFALKTLHTYGCDLLIGTPGRLQDILSDPSSRVSVPNLHTLVLDEADRLLDQGFAEAISDIQKLLPDRRRVDRQTLLYSATVPDEVMSMVDETLKPHYKFIRTVKPGEVPTHDRVPQKVVVAAGFENMLPALLELCKRETAATTDSNSTGARPFKAIVYFGSTANVSYAASTFRNLRVSQGPNIGRNPISPAKIIEMHSKLPQAGRMYASEIFRKSKSAILFSSDVTARGMDFPGVTHIIQFGIPPSREQYIHRIGRTARGSDTGEGWTVVCDFEYEEAMRRLGGLPIRPDNSLATASVDMTNQVELPTGVAEILTQVSEATLPVEREQKTKAYLAHLGVYGGFRNKRKVVRALNNWVQYGWGWENPPSVSATLAQKMGYRNADGLNITNSLERDNTRPRDANAFSKRSYSRKDEGSDGFGNKWSGAYGDRSGFSRGGRFGNRESGRHSSRNRSYRQEPSLERASW</sequence>
<dbReference type="Pfam" id="PF00271">
    <property type="entry name" value="Helicase_C"/>
    <property type="match status" value="1"/>
</dbReference>
<dbReference type="PANTHER" id="PTHR24031">
    <property type="entry name" value="RNA HELICASE"/>
    <property type="match status" value="1"/>
</dbReference>
<dbReference type="EMBL" id="JAGHQL010000078">
    <property type="protein sequence ID" value="KAH0541456.1"/>
    <property type="molecule type" value="Genomic_DNA"/>
</dbReference>
<dbReference type="GO" id="GO:0003724">
    <property type="term" value="F:RNA helicase activity"/>
    <property type="evidence" value="ECO:0007669"/>
    <property type="project" value="UniProtKB-EC"/>
</dbReference>
<feature type="domain" description="Helicase C-terminal" evidence="9">
    <location>
        <begin position="663"/>
        <end position="841"/>
    </location>
</feature>
<evidence type="ECO:0000256" key="3">
    <source>
        <dbReference type="ARBA" id="ARBA00022806"/>
    </source>
</evidence>
<dbReference type="PROSITE" id="PS00039">
    <property type="entry name" value="DEAD_ATP_HELICASE"/>
    <property type="match status" value="1"/>
</dbReference>
<dbReference type="Gene3D" id="3.40.50.300">
    <property type="entry name" value="P-loop containing nucleotide triphosphate hydrolases"/>
    <property type="match status" value="2"/>
</dbReference>
<keyword evidence="11" id="KW-1185">Reference proteome</keyword>
<evidence type="ECO:0000256" key="6">
    <source>
        <dbReference type="RuleBase" id="RU365068"/>
    </source>
</evidence>
<dbReference type="SMART" id="SM00487">
    <property type="entry name" value="DEXDc"/>
    <property type="match status" value="1"/>
</dbReference>
<dbReference type="SUPFAM" id="SSF52540">
    <property type="entry name" value="P-loop containing nucleoside triphosphate hydrolases"/>
    <property type="match status" value="2"/>
</dbReference>
<evidence type="ECO:0000256" key="5">
    <source>
        <dbReference type="ARBA" id="ARBA00022884"/>
    </source>
</evidence>
<evidence type="ECO:0000256" key="1">
    <source>
        <dbReference type="ARBA" id="ARBA00022741"/>
    </source>
</evidence>
<organism evidence="10 11">
    <name type="scientific">Glutinoglossum americanum</name>
    <dbReference type="NCBI Taxonomy" id="1670608"/>
    <lineage>
        <taxon>Eukaryota</taxon>
        <taxon>Fungi</taxon>
        <taxon>Dikarya</taxon>
        <taxon>Ascomycota</taxon>
        <taxon>Pezizomycotina</taxon>
        <taxon>Geoglossomycetes</taxon>
        <taxon>Geoglossales</taxon>
        <taxon>Geoglossaceae</taxon>
        <taxon>Glutinoglossum</taxon>
    </lineage>
</organism>
<feature type="compositionally biased region" description="Basic and acidic residues" evidence="7">
    <location>
        <begin position="927"/>
        <end position="936"/>
    </location>
</feature>
<evidence type="ECO:0000256" key="4">
    <source>
        <dbReference type="ARBA" id="ARBA00022840"/>
    </source>
</evidence>
<dbReference type="CDD" id="cd17964">
    <property type="entry name" value="DEADc_MSS116"/>
    <property type="match status" value="1"/>
</dbReference>
<evidence type="ECO:0000256" key="7">
    <source>
        <dbReference type="SAM" id="MobiDB-lite"/>
    </source>
</evidence>
<feature type="domain" description="Helicase ATP-binding" evidence="8">
    <location>
        <begin position="450"/>
        <end position="635"/>
    </location>
</feature>
<accession>A0A9P8I9W7</accession>
<dbReference type="GO" id="GO:0016787">
    <property type="term" value="F:hydrolase activity"/>
    <property type="evidence" value="ECO:0007669"/>
    <property type="project" value="UniProtKB-KW"/>
</dbReference>
<dbReference type="Pfam" id="PF00270">
    <property type="entry name" value="DEAD"/>
    <property type="match status" value="1"/>
</dbReference>
<feature type="compositionally biased region" description="Basic and acidic residues" evidence="7">
    <location>
        <begin position="990"/>
        <end position="1001"/>
    </location>
</feature>
<dbReference type="InterPro" id="IPR014001">
    <property type="entry name" value="Helicase_ATP-bd"/>
</dbReference>
<evidence type="ECO:0000313" key="11">
    <source>
        <dbReference type="Proteomes" id="UP000698800"/>
    </source>
</evidence>
<evidence type="ECO:0000313" key="10">
    <source>
        <dbReference type="EMBL" id="KAH0541456.1"/>
    </source>
</evidence>
<evidence type="ECO:0000256" key="2">
    <source>
        <dbReference type="ARBA" id="ARBA00022801"/>
    </source>
</evidence>
<keyword evidence="3 6" id="KW-0347">Helicase</keyword>
<dbReference type="GO" id="GO:0005524">
    <property type="term" value="F:ATP binding"/>
    <property type="evidence" value="ECO:0007669"/>
    <property type="project" value="UniProtKB-UniRule"/>
</dbReference>
<feature type="region of interest" description="Disordered" evidence="7">
    <location>
        <begin position="925"/>
        <end position="1001"/>
    </location>
</feature>
<protein>
    <recommendedName>
        <fullName evidence="6">ATP-dependent RNA helicase</fullName>
        <ecNumber evidence="6">3.6.4.13</ecNumber>
    </recommendedName>
</protein>
<dbReference type="CDD" id="cd18787">
    <property type="entry name" value="SF2_C_DEAD"/>
    <property type="match status" value="1"/>
</dbReference>
<reference evidence="10" key="1">
    <citation type="submission" date="2021-03" db="EMBL/GenBank/DDBJ databases">
        <title>Comparative genomics and phylogenomic investigation of the class Geoglossomycetes provide insights into ecological specialization and systematics.</title>
        <authorList>
            <person name="Melie T."/>
            <person name="Pirro S."/>
            <person name="Miller A.N."/>
            <person name="Quandt A."/>
        </authorList>
    </citation>
    <scope>NUCLEOTIDE SEQUENCE</scope>
    <source>
        <strain evidence="10">GBOQ0MN5Z8</strain>
    </source>
</reference>
<dbReference type="InterPro" id="IPR027417">
    <property type="entry name" value="P-loop_NTPase"/>
</dbReference>
<dbReference type="PROSITE" id="PS51194">
    <property type="entry name" value="HELICASE_CTER"/>
    <property type="match status" value="1"/>
</dbReference>
<evidence type="ECO:0000259" key="9">
    <source>
        <dbReference type="PROSITE" id="PS51194"/>
    </source>
</evidence>
<dbReference type="EC" id="3.6.4.13" evidence="6"/>
<keyword evidence="5 6" id="KW-0694">RNA-binding</keyword>
<dbReference type="InterPro" id="IPR011545">
    <property type="entry name" value="DEAD/DEAH_box_helicase_dom"/>
</dbReference>
<dbReference type="SMART" id="SM00490">
    <property type="entry name" value="HELICc"/>
    <property type="match status" value="1"/>
</dbReference>
<dbReference type="GO" id="GO:0003723">
    <property type="term" value="F:RNA binding"/>
    <property type="evidence" value="ECO:0007669"/>
    <property type="project" value="UniProtKB-UniRule"/>
</dbReference>
<name>A0A9P8I9W7_9PEZI</name>
<feature type="compositionally biased region" description="Low complexity" evidence="7">
    <location>
        <begin position="99"/>
        <end position="110"/>
    </location>
</feature>
<proteinExistence type="inferred from homology"/>
<evidence type="ECO:0000259" key="8">
    <source>
        <dbReference type="PROSITE" id="PS51192"/>
    </source>
</evidence>
<dbReference type="PROSITE" id="PS51192">
    <property type="entry name" value="HELICASE_ATP_BIND_1"/>
    <property type="match status" value="1"/>
</dbReference>
<dbReference type="AlphaFoldDB" id="A0A9P8I9W7"/>
<comment type="domain">
    <text evidence="6">The Q motif is unique to and characteristic of the DEAD box family of RNA helicases and controls ATP binding and hydrolysis.</text>
</comment>
<dbReference type="InterPro" id="IPR001650">
    <property type="entry name" value="Helicase_C-like"/>
</dbReference>
<comment type="similarity">
    <text evidence="6">Belongs to the DEAD box helicase family.</text>
</comment>
<feature type="region of interest" description="Disordered" evidence="7">
    <location>
        <begin position="90"/>
        <end position="120"/>
    </location>
</feature>
<keyword evidence="1 6" id="KW-0547">Nucleotide-binding</keyword>
<gene>
    <name evidence="10" type="ORF">FGG08_004065</name>
</gene>
<dbReference type="InterPro" id="IPR000629">
    <property type="entry name" value="RNA-helicase_DEAD-box_CS"/>
</dbReference>
<keyword evidence="2 6" id="KW-0378">Hydrolase</keyword>
<comment type="catalytic activity">
    <reaction evidence="6">
        <text>ATP + H2O = ADP + phosphate + H(+)</text>
        <dbReference type="Rhea" id="RHEA:13065"/>
        <dbReference type="ChEBI" id="CHEBI:15377"/>
        <dbReference type="ChEBI" id="CHEBI:15378"/>
        <dbReference type="ChEBI" id="CHEBI:30616"/>
        <dbReference type="ChEBI" id="CHEBI:43474"/>
        <dbReference type="ChEBI" id="CHEBI:456216"/>
        <dbReference type="EC" id="3.6.4.13"/>
    </reaction>
</comment>
<comment type="caution">
    <text evidence="10">The sequence shown here is derived from an EMBL/GenBank/DDBJ whole genome shotgun (WGS) entry which is preliminary data.</text>
</comment>